<protein>
    <submittedName>
        <fullName evidence="1">Uncharacterized protein</fullName>
    </submittedName>
</protein>
<dbReference type="EMBL" id="KN431606">
    <property type="protein sequence ID" value="KHG25203.1"/>
    <property type="molecule type" value="Genomic_DNA"/>
</dbReference>
<evidence type="ECO:0000313" key="1">
    <source>
        <dbReference type="EMBL" id="KHG25203.1"/>
    </source>
</evidence>
<dbReference type="Proteomes" id="UP000032142">
    <property type="component" value="Unassembled WGS sequence"/>
</dbReference>
<keyword evidence="2" id="KW-1185">Reference proteome</keyword>
<reference evidence="2" key="1">
    <citation type="submission" date="2014-09" db="EMBL/GenBank/DDBJ databases">
        <authorList>
            <person name="Mudge J."/>
            <person name="Ramaraj T."/>
            <person name="Lindquist I.E."/>
            <person name="Bharti A.K."/>
            <person name="Sundararajan A."/>
            <person name="Cameron C.T."/>
            <person name="Woodward J.E."/>
            <person name="May G.D."/>
            <person name="Brubaker C."/>
            <person name="Broadhvest J."/>
            <person name="Wilkins T.A."/>
        </authorList>
    </citation>
    <scope>NUCLEOTIDE SEQUENCE</scope>
    <source>
        <strain evidence="2">cv. AKA8401</strain>
    </source>
</reference>
<accession>A0A0B0PFI7</accession>
<name>A0A0B0PFI7_GOSAR</name>
<gene>
    <name evidence="1" type="ORF">F383_32024</name>
</gene>
<sequence length="33" mass="3632">MEKMDLRGKSTWSGLPHTAILHARAYSTTLTTG</sequence>
<proteinExistence type="predicted"/>
<dbReference type="AlphaFoldDB" id="A0A0B0PFI7"/>
<evidence type="ECO:0000313" key="2">
    <source>
        <dbReference type="Proteomes" id="UP000032142"/>
    </source>
</evidence>
<organism evidence="1 2">
    <name type="scientific">Gossypium arboreum</name>
    <name type="common">Tree cotton</name>
    <name type="synonym">Gossypium nanking</name>
    <dbReference type="NCBI Taxonomy" id="29729"/>
    <lineage>
        <taxon>Eukaryota</taxon>
        <taxon>Viridiplantae</taxon>
        <taxon>Streptophyta</taxon>
        <taxon>Embryophyta</taxon>
        <taxon>Tracheophyta</taxon>
        <taxon>Spermatophyta</taxon>
        <taxon>Magnoliopsida</taxon>
        <taxon>eudicotyledons</taxon>
        <taxon>Gunneridae</taxon>
        <taxon>Pentapetalae</taxon>
        <taxon>rosids</taxon>
        <taxon>malvids</taxon>
        <taxon>Malvales</taxon>
        <taxon>Malvaceae</taxon>
        <taxon>Malvoideae</taxon>
        <taxon>Gossypium</taxon>
    </lineage>
</organism>